<reference evidence="3" key="1">
    <citation type="submission" date="2021-01" db="EMBL/GenBank/DDBJ databases">
        <title>Genome public.</title>
        <authorList>
            <person name="Liu C."/>
            <person name="Sun Q."/>
        </authorList>
    </citation>
    <scope>NUCLEOTIDE SEQUENCE</scope>
    <source>
        <strain evidence="3">M6</strain>
    </source>
</reference>
<dbReference type="EMBL" id="JAEQMG010000040">
    <property type="protein sequence ID" value="MBK6087577.1"/>
    <property type="molecule type" value="Genomic_DNA"/>
</dbReference>
<feature type="signal peptide" evidence="1">
    <location>
        <begin position="1"/>
        <end position="19"/>
    </location>
</feature>
<comment type="caution">
    <text evidence="3">The sequence shown here is derived from an EMBL/GenBank/DDBJ whole genome shotgun (WGS) entry which is preliminary data.</text>
</comment>
<dbReference type="PROSITE" id="PS00018">
    <property type="entry name" value="EF_HAND_1"/>
    <property type="match status" value="1"/>
</dbReference>
<accession>A0A934WR19</accession>
<dbReference type="InterPro" id="IPR018247">
    <property type="entry name" value="EF_Hand_1_Ca_BS"/>
</dbReference>
<dbReference type="Pfam" id="PF00404">
    <property type="entry name" value="Dockerin_1"/>
    <property type="match status" value="1"/>
</dbReference>
<dbReference type="GO" id="GO:0004553">
    <property type="term" value="F:hydrolase activity, hydrolyzing O-glycosyl compounds"/>
    <property type="evidence" value="ECO:0007669"/>
    <property type="project" value="InterPro"/>
</dbReference>
<dbReference type="InterPro" id="IPR036439">
    <property type="entry name" value="Dockerin_dom_sf"/>
</dbReference>
<dbReference type="Gene3D" id="1.10.1330.10">
    <property type="entry name" value="Dockerin domain"/>
    <property type="match status" value="1"/>
</dbReference>
<dbReference type="InterPro" id="IPR002105">
    <property type="entry name" value="Dockerin_1_rpt"/>
</dbReference>
<gene>
    <name evidence="3" type="ORF">JKK62_02750</name>
</gene>
<evidence type="ECO:0000259" key="2">
    <source>
        <dbReference type="PROSITE" id="PS51766"/>
    </source>
</evidence>
<name>A0A934WR19_9FIRM</name>
<protein>
    <submittedName>
        <fullName evidence="3">Dockerin type I repeat-containing protein</fullName>
    </submittedName>
</protein>
<dbReference type="CDD" id="cd14256">
    <property type="entry name" value="Dockerin_I"/>
    <property type="match status" value="1"/>
</dbReference>
<dbReference type="GO" id="GO:0000272">
    <property type="term" value="P:polysaccharide catabolic process"/>
    <property type="evidence" value="ECO:0007669"/>
    <property type="project" value="InterPro"/>
</dbReference>
<dbReference type="SUPFAM" id="SSF63446">
    <property type="entry name" value="Type I dockerin domain"/>
    <property type="match status" value="1"/>
</dbReference>
<dbReference type="PROSITE" id="PS51766">
    <property type="entry name" value="DOCKERIN"/>
    <property type="match status" value="1"/>
</dbReference>
<evidence type="ECO:0000313" key="4">
    <source>
        <dbReference type="Proteomes" id="UP000633365"/>
    </source>
</evidence>
<dbReference type="InterPro" id="IPR036280">
    <property type="entry name" value="Multihaem_cyt_sf"/>
</dbReference>
<evidence type="ECO:0000313" key="3">
    <source>
        <dbReference type="EMBL" id="MBK6087577.1"/>
    </source>
</evidence>
<sequence length="1105" mass="119196">MFKKMLSLLLAVMMVVSLAAVGVVNTGAAEVPVASTGDLDPATLYFDSSTTGWEFGEKSKISFHIFGGDFGTEENSTTGLAWGTKKALGTAVADSNGVFSFKPSAKGLTLNEGVQYKIIFGFSKGGTGAIDGGQTYDLLFTTDCLGHIAYCDGTEYENPVDSSKKTLAAFWQDMDASVVGPVLQISSIGNVVGTCPEAGKTPQSIFNDFLTVVNSETGVTAYENALHFVVEPGTKTEQKLIDDIGADLGLAKQDIQAAFEAAEIETTWDYAASTLHEHTPGEPVRENEVAATFTSEGSYDEVTYCSGCGEEISREHKTIEQRTPDPDTLYFDSSTTGWEFGEKSKISFHIFGGDLENGLAWGTKKALGTAVSGMDGMFSFKPSAKGLTLNEGVQYKIIFGFSKAGTGAIDGGQTYDLLFTTDCLGHIAYCDGTEYENPVDSSKKTLAAFWHDMDASVVGPVKQISSIGNVVGTCLAEGTTDESLFTDFLTVVDSTTNKTKYENAYQFVVEPGTKTEQKMIDDIGTDLGLTKQQIFDAFYNNNIETAWDYTVSTLPGDVTPPHTHTPGDPVIENDHASTCTTAGSYEEVIYCTECHEELSRETKYHELAAHTPGEAVQENIVHATCNSTGSFDDVVYCTVCHAELSRTPRVIQKLNHTPGDPVIENDHASTCTVRGSYDEVVYCTACQTELSRETKYHDLAPHTPGNAVIENDHVSTCTVKGAYDEVTYCTACQTELSRETKYHDLAPHTPGTAVHENEVVTHDKTTYDEVIYCTVCQAEISRTPVELPIITHTLTYVPEVPATEQAAGTKAHYTCSGCTKLFADAAGTQEVTAASLIIPKLDHVHTPGQTVIENEVAATCKAAGSYDEVVYCTSCHAELSRTHKTIAKLAHTPGTAVIENEVAATCKAAGSYDEVVYCTVCHDEISRTHKTIAKLAHTPGTAVRENEVPATCTAAGSYDEVVYCTVCHDELSRSHKTIAKLAHSLTFKPYQAATEEADGWNAHYQCSECGKYFSDAEGKNELTWDQIVIPRIVIGKRGDIDGDGKITILDVTCLQRVLAGVKARDNVVEKLGDVDGDGSLTAVDTTLLQRWLLGLNQDLDIGEDV</sequence>
<keyword evidence="1" id="KW-0732">Signal</keyword>
<feature type="chain" id="PRO_5038481473" evidence="1">
    <location>
        <begin position="20"/>
        <end position="1105"/>
    </location>
</feature>
<dbReference type="RefSeq" id="WP_201426883.1">
    <property type="nucleotide sequence ID" value="NZ_JAEQMG010000040.1"/>
</dbReference>
<feature type="domain" description="Dockerin" evidence="2">
    <location>
        <begin position="1033"/>
        <end position="1101"/>
    </location>
</feature>
<proteinExistence type="predicted"/>
<dbReference type="AlphaFoldDB" id="A0A934WR19"/>
<organism evidence="3 4">
    <name type="scientific">Ruminococcus difficilis</name>
    <dbReference type="NCBI Taxonomy" id="2763069"/>
    <lineage>
        <taxon>Bacteria</taxon>
        <taxon>Bacillati</taxon>
        <taxon>Bacillota</taxon>
        <taxon>Clostridia</taxon>
        <taxon>Eubacteriales</taxon>
        <taxon>Oscillospiraceae</taxon>
        <taxon>Ruminococcus</taxon>
    </lineage>
</organism>
<dbReference type="Proteomes" id="UP000633365">
    <property type="component" value="Unassembled WGS sequence"/>
</dbReference>
<dbReference type="SUPFAM" id="SSF48695">
    <property type="entry name" value="Multiheme cytochromes"/>
    <property type="match status" value="1"/>
</dbReference>
<evidence type="ECO:0000256" key="1">
    <source>
        <dbReference type="SAM" id="SignalP"/>
    </source>
</evidence>
<keyword evidence="4" id="KW-1185">Reference proteome</keyword>
<dbReference type="InterPro" id="IPR016134">
    <property type="entry name" value="Dockerin_dom"/>
</dbReference>